<dbReference type="InterPro" id="IPR012545">
    <property type="entry name" value="DUF1697"/>
</dbReference>
<reference evidence="1" key="1">
    <citation type="journal article" date="2014" name="Int. J. Syst. Evol. Microbiol.">
        <title>Complete genome sequence of Corynebacterium casei LMG S-19264T (=DSM 44701T), isolated from a smear-ripened cheese.</title>
        <authorList>
            <consortium name="US DOE Joint Genome Institute (JGI-PGF)"/>
            <person name="Walter F."/>
            <person name="Albersmeier A."/>
            <person name="Kalinowski J."/>
            <person name="Ruckert C."/>
        </authorList>
    </citation>
    <scope>NUCLEOTIDE SEQUENCE</scope>
    <source>
        <strain evidence="1">CGMCC 1.16067</strain>
    </source>
</reference>
<dbReference type="EMBL" id="BMKQ01000002">
    <property type="protein sequence ID" value="GGF57368.1"/>
    <property type="molecule type" value="Genomic_DNA"/>
</dbReference>
<evidence type="ECO:0008006" key="3">
    <source>
        <dbReference type="Google" id="ProtNLM"/>
    </source>
</evidence>
<keyword evidence="2" id="KW-1185">Reference proteome</keyword>
<dbReference type="Proteomes" id="UP000649179">
    <property type="component" value="Unassembled WGS sequence"/>
</dbReference>
<gene>
    <name evidence="1" type="ORF">GCM10011519_34170</name>
</gene>
<sequence length="179" mass="19340">MMGRVATHLVFLRSVNVGKRAYPMAELRAVVEGAGYADVATHIQTGNLRLGSQRSAAELTAALEPLLEADRGFEVPVVVMSPEQLVAVVEDASALAEDAVTRQYVELLRAAPETEDVPVIEAQSRAGQRFVVRGRAVHLLLEDVSFHEVKAAPAAVRRAMGVSTNRNRTVLEAIAAKWC</sequence>
<dbReference type="PANTHER" id="PTHR36439:SF1">
    <property type="entry name" value="DUF1697 DOMAIN-CONTAINING PROTEIN"/>
    <property type="match status" value="1"/>
</dbReference>
<evidence type="ECO:0000313" key="2">
    <source>
        <dbReference type="Proteomes" id="UP000649179"/>
    </source>
</evidence>
<comment type="caution">
    <text evidence="1">The sequence shown here is derived from an EMBL/GenBank/DDBJ whole genome shotgun (WGS) entry which is preliminary data.</text>
</comment>
<protein>
    <recommendedName>
        <fullName evidence="3">DUF1697 domain-containing protein</fullName>
    </recommendedName>
</protein>
<dbReference type="Gene3D" id="3.30.70.1280">
    <property type="entry name" value="SP0830-like domains"/>
    <property type="match status" value="1"/>
</dbReference>
<accession>A0A917F8A3</accession>
<dbReference type="AlphaFoldDB" id="A0A917F8A3"/>
<organism evidence="1 2">
    <name type="scientific">Marmoricola endophyticus</name>
    <dbReference type="NCBI Taxonomy" id="2040280"/>
    <lineage>
        <taxon>Bacteria</taxon>
        <taxon>Bacillati</taxon>
        <taxon>Actinomycetota</taxon>
        <taxon>Actinomycetes</taxon>
        <taxon>Propionibacteriales</taxon>
        <taxon>Nocardioidaceae</taxon>
        <taxon>Marmoricola</taxon>
    </lineage>
</organism>
<evidence type="ECO:0000313" key="1">
    <source>
        <dbReference type="EMBL" id="GGF57368.1"/>
    </source>
</evidence>
<dbReference type="Pfam" id="PF08002">
    <property type="entry name" value="DUF1697"/>
    <property type="match status" value="1"/>
</dbReference>
<dbReference type="SUPFAM" id="SSF160379">
    <property type="entry name" value="SP0830-like"/>
    <property type="match status" value="1"/>
</dbReference>
<dbReference type="PANTHER" id="PTHR36439">
    <property type="entry name" value="BLL4334 PROTEIN"/>
    <property type="match status" value="1"/>
</dbReference>
<name>A0A917F8A3_9ACTN</name>
<proteinExistence type="predicted"/>
<reference evidence="1" key="2">
    <citation type="submission" date="2020-09" db="EMBL/GenBank/DDBJ databases">
        <authorList>
            <person name="Sun Q."/>
            <person name="Zhou Y."/>
        </authorList>
    </citation>
    <scope>NUCLEOTIDE SEQUENCE</scope>
    <source>
        <strain evidence="1">CGMCC 1.16067</strain>
    </source>
</reference>